<sequence>MAESGLAAGYQRSSPWPVFLALGLVLSEVGVFLAGVLLPVAVGGLLLLEVCIIGIFRESGYARTLSRPALGIGSLFTTAGLVLLAATTYWVRGVTVLAAGVLAVIGAIVCWLYETRRL</sequence>
<dbReference type="Proteomes" id="UP000628840">
    <property type="component" value="Unassembled WGS sequence"/>
</dbReference>
<evidence type="ECO:0000256" key="1">
    <source>
        <dbReference type="SAM" id="Phobius"/>
    </source>
</evidence>
<evidence type="ECO:0000313" key="2">
    <source>
        <dbReference type="EMBL" id="GGL40309.1"/>
    </source>
</evidence>
<feature type="transmembrane region" description="Helical" evidence="1">
    <location>
        <begin position="96"/>
        <end position="113"/>
    </location>
</feature>
<feature type="transmembrane region" description="Helical" evidence="1">
    <location>
        <begin position="69"/>
        <end position="90"/>
    </location>
</feature>
<dbReference type="InterPro" id="IPR055963">
    <property type="entry name" value="DUF7541"/>
</dbReference>
<dbReference type="EMBL" id="BMPF01000004">
    <property type="protein sequence ID" value="GGL40309.1"/>
    <property type="molecule type" value="Genomic_DNA"/>
</dbReference>
<dbReference type="Pfam" id="PF24396">
    <property type="entry name" value="DUF7541"/>
    <property type="match status" value="1"/>
</dbReference>
<comment type="caution">
    <text evidence="2">The sequence shown here is derived from an EMBL/GenBank/DDBJ whole genome shotgun (WGS) entry which is preliminary data.</text>
</comment>
<keyword evidence="1" id="KW-1133">Transmembrane helix</keyword>
<evidence type="ECO:0008006" key="4">
    <source>
        <dbReference type="Google" id="ProtNLM"/>
    </source>
</evidence>
<keyword evidence="1" id="KW-0812">Transmembrane</keyword>
<reference evidence="2 3" key="1">
    <citation type="journal article" date="2019" name="Int. J. Syst. Evol. Microbiol.">
        <title>The Global Catalogue of Microorganisms (GCM) 10K type strain sequencing project: providing services to taxonomists for standard genome sequencing and annotation.</title>
        <authorList>
            <consortium name="The Broad Institute Genomics Platform"/>
            <consortium name="The Broad Institute Genome Sequencing Center for Infectious Disease"/>
            <person name="Wu L."/>
            <person name="Ma J."/>
        </authorList>
    </citation>
    <scope>NUCLEOTIDE SEQUENCE [LARGE SCALE GENOMIC DNA]</scope>
    <source>
        <strain evidence="2 3">JCM 19585</strain>
    </source>
</reference>
<dbReference type="RefSeq" id="WP_123078667.1">
    <property type="nucleotide sequence ID" value="NZ_BMPF01000004.1"/>
</dbReference>
<name>A0A830EXY1_9EURY</name>
<gene>
    <name evidence="2" type="ORF">GCM10009037_25140</name>
</gene>
<accession>A0A830EXY1</accession>
<evidence type="ECO:0000313" key="3">
    <source>
        <dbReference type="Proteomes" id="UP000628840"/>
    </source>
</evidence>
<feature type="transmembrane region" description="Helical" evidence="1">
    <location>
        <begin position="20"/>
        <end position="48"/>
    </location>
</feature>
<organism evidence="2 3">
    <name type="scientific">Halarchaeum grantii</name>
    <dbReference type="NCBI Taxonomy" id="1193105"/>
    <lineage>
        <taxon>Archaea</taxon>
        <taxon>Methanobacteriati</taxon>
        <taxon>Methanobacteriota</taxon>
        <taxon>Stenosarchaea group</taxon>
        <taxon>Halobacteria</taxon>
        <taxon>Halobacteriales</taxon>
        <taxon>Halobacteriaceae</taxon>
    </lineage>
</organism>
<keyword evidence="3" id="KW-1185">Reference proteome</keyword>
<dbReference type="AlphaFoldDB" id="A0A830EXY1"/>
<dbReference type="GeneID" id="55825849"/>
<keyword evidence="1" id="KW-0472">Membrane</keyword>
<protein>
    <recommendedName>
        <fullName evidence="4">Cox cluster protein</fullName>
    </recommendedName>
</protein>
<proteinExistence type="predicted"/>